<gene>
    <name evidence="1" type="ORF">RJJ65_36555</name>
</gene>
<protein>
    <submittedName>
        <fullName evidence="1">Ig-like domain-containing protein</fullName>
    </submittedName>
</protein>
<dbReference type="InterPro" id="IPR008964">
    <property type="entry name" value="Invasin/intimin_cell_adhesion"/>
</dbReference>
<evidence type="ECO:0000313" key="1">
    <source>
        <dbReference type="EMBL" id="MDR9778049.1"/>
    </source>
</evidence>
<dbReference type="RefSeq" id="WP_310866184.1">
    <property type="nucleotide sequence ID" value="NZ_JAVLSF010000414.1"/>
</dbReference>
<dbReference type="SUPFAM" id="SSF49373">
    <property type="entry name" value="Invasin/intimin cell-adhesion fragments"/>
    <property type="match status" value="1"/>
</dbReference>
<feature type="non-terminal residue" evidence="1">
    <location>
        <position position="180"/>
    </location>
</feature>
<dbReference type="Proteomes" id="UP001268610">
    <property type="component" value="Unassembled WGS sequence"/>
</dbReference>
<sequence length="180" mass="18749">VSVNLYPGSLPGPVEIKAVLSSNSNVFVLSKNVSVATGRAYQSGFSISASKNSLSGDMDGDTATVTARLVDRVGNPVPDNTVVSFVSEGGSITPNCATVGGVCSVTLTTQNPRPSDNRVSVIAYVEGDKAYTDVNGDNMYTVGVDTLVSNIGDFFRDDNENNAYDSVSGEFNYKRGANGA</sequence>
<comment type="caution">
    <text evidence="1">The sequence shown here is derived from an EMBL/GenBank/DDBJ whole genome shotgun (WGS) entry which is preliminary data.</text>
</comment>
<evidence type="ECO:0000313" key="2">
    <source>
        <dbReference type="Proteomes" id="UP001268610"/>
    </source>
</evidence>
<accession>A0AAJ2LRQ7</accession>
<dbReference type="InterPro" id="IPR013783">
    <property type="entry name" value="Ig-like_fold"/>
</dbReference>
<dbReference type="AlphaFoldDB" id="A0AAJ2LRQ7"/>
<proteinExistence type="predicted"/>
<name>A0AAJ2LRQ7_9HYPH</name>
<reference evidence="1" key="1">
    <citation type="submission" date="2023-04" db="EMBL/GenBank/DDBJ databases">
        <title>Genomic characterization of faba bean (Vicia faba) microsymbionts in Mexican soils.</title>
        <authorList>
            <person name="Rivera Orduna F.N."/>
            <person name="Guevara-Luna J."/>
            <person name="Yan J."/>
            <person name="Arroyo-Herrera I."/>
            <person name="Li Y."/>
            <person name="Vasquez-Murrieta M.S."/>
            <person name="Wang E.T."/>
        </authorList>
    </citation>
    <scope>NUCLEOTIDE SEQUENCE</scope>
    <source>
        <strain evidence="1">CH26</strain>
    </source>
</reference>
<organism evidence="1 2">
    <name type="scientific">Rhizobium hidalgonense</name>
    <dbReference type="NCBI Taxonomy" id="1538159"/>
    <lineage>
        <taxon>Bacteria</taxon>
        <taxon>Pseudomonadati</taxon>
        <taxon>Pseudomonadota</taxon>
        <taxon>Alphaproteobacteria</taxon>
        <taxon>Hyphomicrobiales</taxon>
        <taxon>Rhizobiaceae</taxon>
        <taxon>Rhizobium/Agrobacterium group</taxon>
        <taxon>Rhizobium</taxon>
    </lineage>
</organism>
<dbReference type="EMBL" id="JAVLSF010000414">
    <property type="protein sequence ID" value="MDR9778049.1"/>
    <property type="molecule type" value="Genomic_DNA"/>
</dbReference>
<feature type="non-terminal residue" evidence="1">
    <location>
        <position position="1"/>
    </location>
</feature>
<dbReference type="Gene3D" id="2.60.40.10">
    <property type="entry name" value="Immunoglobulins"/>
    <property type="match status" value="1"/>
</dbReference>